<comment type="caution">
    <text evidence="2">The sequence shown here is derived from an EMBL/GenBank/DDBJ whole genome shotgun (WGS) entry which is preliminary data.</text>
</comment>
<dbReference type="AlphaFoldDB" id="A0A2A4JU75"/>
<evidence type="ECO:0000313" key="2">
    <source>
        <dbReference type="EMBL" id="PCG75551.1"/>
    </source>
</evidence>
<evidence type="ECO:0000256" key="1">
    <source>
        <dbReference type="SAM" id="MobiDB-lite"/>
    </source>
</evidence>
<sequence>MDSSGAPALPVGVLRLRNIKKRVNKPTSLNGPALQQFEKEIRPKLRSLELDPFDSSDIDWVRSKEVILTTAKEVSAQFKSVHHKKNWISDNTWDLIEKRRTAKSEGSVTAYNKLHKEVQTALRWDKDKQISDICEAIEQHAVKVQTKDLHDPRSPPKPKSWIVDDKQGNPLSDLNQVLDRWREYCYELYSENTHEEERCKNVVRSVLCELLPGLPMSAASSPERRARLPRVQGSLVRGLRRLSSCVRSPRSRSPHARSPGARSPLSRRPQSRSPQLHLPHSRSPQARSRAPLDAGDRLASPGANSPARHNRCAFLASDV</sequence>
<proteinExistence type="predicted"/>
<accession>A0A2A4JU75</accession>
<feature type="compositionally biased region" description="Basic and acidic residues" evidence="1">
    <location>
        <begin position="145"/>
        <end position="154"/>
    </location>
</feature>
<feature type="region of interest" description="Disordered" evidence="1">
    <location>
        <begin position="244"/>
        <end position="310"/>
    </location>
</feature>
<feature type="compositionally biased region" description="Low complexity" evidence="1">
    <location>
        <begin position="256"/>
        <end position="276"/>
    </location>
</feature>
<organism evidence="2">
    <name type="scientific">Heliothis virescens</name>
    <name type="common">Tobacco budworm moth</name>
    <dbReference type="NCBI Taxonomy" id="7102"/>
    <lineage>
        <taxon>Eukaryota</taxon>
        <taxon>Metazoa</taxon>
        <taxon>Ecdysozoa</taxon>
        <taxon>Arthropoda</taxon>
        <taxon>Hexapoda</taxon>
        <taxon>Insecta</taxon>
        <taxon>Pterygota</taxon>
        <taxon>Neoptera</taxon>
        <taxon>Endopterygota</taxon>
        <taxon>Lepidoptera</taxon>
        <taxon>Glossata</taxon>
        <taxon>Ditrysia</taxon>
        <taxon>Noctuoidea</taxon>
        <taxon>Noctuidae</taxon>
        <taxon>Heliothinae</taxon>
        <taxon>Heliothis</taxon>
    </lineage>
</organism>
<gene>
    <name evidence="2" type="ORF">B5V51_11420</name>
</gene>
<reference evidence="2" key="1">
    <citation type="submission" date="2017-09" db="EMBL/GenBank/DDBJ databases">
        <title>Contemporary evolution of a Lepidopteran species, Heliothis virescens, in response to modern agricultural practices.</title>
        <authorList>
            <person name="Fritz M.L."/>
            <person name="Deyonke A.M."/>
            <person name="Papanicolaou A."/>
            <person name="Micinski S."/>
            <person name="Westbrook J."/>
            <person name="Gould F."/>
        </authorList>
    </citation>
    <scope>NUCLEOTIDE SEQUENCE [LARGE SCALE GENOMIC DNA]</scope>
    <source>
        <strain evidence="2">HvINT-</strain>
        <tissue evidence="2">Whole body</tissue>
    </source>
</reference>
<protein>
    <submittedName>
        <fullName evidence="2">Uncharacterized protein</fullName>
    </submittedName>
</protein>
<name>A0A2A4JU75_HELVI</name>
<feature type="region of interest" description="Disordered" evidence="1">
    <location>
        <begin position="145"/>
        <end position="168"/>
    </location>
</feature>
<dbReference type="EMBL" id="NWSH01000575">
    <property type="protein sequence ID" value="PCG75551.1"/>
    <property type="molecule type" value="Genomic_DNA"/>
</dbReference>